<evidence type="ECO:0000313" key="12">
    <source>
        <dbReference type="Proteomes" id="UP000321523"/>
    </source>
</evidence>
<dbReference type="InterPro" id="IPR005467">
    <property type="entry name" value="His_kinase_dom"/>
</dbReference>
<gene>
    <name evidence="11" type="ORF">SAE02_71450</name>
</gene>
<dbReference type="SUPFAM" id="SSF47384">
    <property type="entry name" value="Homodimeric domain of signal transducing histidine kinase"/>
    <property type="match status" value="1"/>
</dbReference>
<dbReference type="EMBL" id="BJYZ01000058">
    <property type="protein sequence ID" value="GEO42997.1"/>
    <property type="molecule type" value="Genomic_DNA"/>
</dbReference>
<dbReference type="PRINTS" id="PR00344">
    <property type="entry name" value="BCTRLSENSOR"/>
</dbReference>
<organism evidence="11 12">
    <name type="scientific">Skermanella aerolata</name>
    <dbReference type="NCBI Taxonomy" id="393310"/>
    <lineage>
        <taxon>Bacteria</taxon>
        <taxon>Pseudomonadati</taxon>
        <taxon>Pseudomonadota</taxon>
        <taxon>Alphaproteobacteria</taxon>
        <taxon>Rhodospirillales</taxon>
        <taxon>Azospirillaceae</taxon>
        <taxon>Skermanella</taxon>
    </lineage>
</organism>
<dbReference type="PROSITE" id="PS50110">
    <property type="entry name" value="RESPONSE_REGULATORY"/>
    <property type="match status" value="1"/>
</dbReference>
<dbReference type="Proteomes" id="UP000321523">
    <property type="component" value="Unassembled WGS sequence"/>
</dbReference>
<reference evidence="11 12" key="1">
    <citation type="submission" date="2019-07" db="EMBL/GenBank/DDBJ databases">
        <title>Whole genome shotgun sequence of Skermanella aerolata NBRC 106429.</title>
        <authorList>
            <person name="Hosoyama A."/>
            <person name="Uohara A."/>
            <person name="Ohji S."/>
            <person name="Ichikawa N."/>
        </authorList>
    </citation>
    <scope>NUCLEOTIDE SEQUENCE [LARGE SCALE GENOMIC DNA]</scope>
    <source>
        <strain evidence="11 12">NBRC 106429</strain>
    </source>
</reference>
<feature type="modified residue" description="4-aspartylphosphate" evidence="6">
    <location>
        <position position="561"/>
    </location>
</feature>
<dbReference type="FunFam" id="3.30.565.10:FF:000049">
    <property type="entry name" value="Two-component sensor histidine kinase"/>
    <property type="match status" value="1"/>
</dbReference>
<keyword evidence="7" id="KW-0175">Coiled coil</keyword>
<dbReference type="InterPro" id="IPR000014">
    <property type="entry name" value="PAS"/>
</dbReference>
<evidence type="ECO:0000256" key="7">
    <source>
        <dbReference type="SAM" id="Coils"/>
    </source>
</evidence>
<evidence type="ECO:0000256" key="1">
    <source>
        <dbReference type="ARBA" id="ARBA00000085"/>
    </source>
</evidence>
<proteinExistence type="predicted"/>
<dbReference type="InterPro" id="IPR011006">
    <property type="entry name" value="CheY-like_superfamily"/>
</dbReference>
<feature type="coiled-coil region" evidence="7">
    <location>
        <begin position="67"/>
        <end position="129"/>
    </location>
</feature>
<dbReference type="CDD" id="cd00156">
    <property type="entry name" value="REC"/>
    <property type="match status" value="1"/>
</dbReference>
<name>A0A512E2R8_9PROT</name>
<dbReference type="CDD" id="cd00130">
    <property type="entry name" value="PAS"/>
    <property type="match status" value="1"/>
</dbReference>
<dbReference type="InterPro" id="IPR001610">
    <property type="entry name" value="PAC"/>
</dbReference>
<evidence type="ECO:0000259" key="10">
    <source>
        <dbReference type="PROSITE" id="PS50113"/>
    </source>
</evidence>
<dbReference type="GO" id="GO:0000155">
    <property type="term" value="F:phosphorelay sensor kinase activity"/>
    <property type="evidence" value="ECO:0007669"/>
    <property type="project" value="InterPro"/>
</dbReference>
<dbReference type="SMART" id="SM00388">
    <property type="entry name" value="HisKA"/>
    <property type="match status" value="1"/>
</dbReference>
<keyword evidence="12" id="KW-1185">Reference proteome</keyword>
<dbReference type="CDD" id="cd00082">
    <property type="entry name" value="HisKA"/>
    <property type="match status" value="1"/>
</dbReference>
<dbReference type="AlphaFoldDB" id="A0A512E2R8"/>
<dbReference type="SMART" id="SM00387">
    <property type="entry name" value="HATPase_c"/>
    <property type="match status" value="1"/>
</dbReference>
<evidence type="ECO:0000256" key="5">
    <source>
        <dbReference type="ARBA" id="ARBA00022777"/>
    </source>
</evidence>
<keyword evidence="3 6" id="KW-0597">Phosphoprotein</keyword>
<dbReference type="InterPro" id="IPR004358">
    <property type="entry name" value="Sig_transdc_His_kin-like_C"/>
</dbReference>
<dbReference type="GO" id="GO:0009927">
    <property type="term" value="F:histidine phosphotransfer kinase activity"/>
    <property type="evidence" value="ECO:0007669"/>
    <property type="project" value="TreeGrafter"/>
</dbReference>
<dbReference type="PANTHER" id="PTHR43047">
    <property type="entry name" value="TWO-COMPONENT HISTIDINE PROTEIN KINASE"/>
    <property type="match status" value="1"/>
</dbReference>
<keyword evidence="5" id="KW-0418">Kinase</keyword>
<feature type="domain" description="Histidine kinase" evidence="8">
    <location>
        <begin position="272"/>
        <end position="485"/>
    </location>
</feature>
<dbReference type="SMART" id="SM00086">
    <property type="entry name" value="PAC"/>
    <property type="match status" value="1"/>
</dbReference>
<dbReference type="Pfam" id="PF02518">
    <property type="entry name" value="HATPase_c"/>
    <property type="match status" value="1"/>
</dbReference>
<dbReference type="Gene3D" id="3.40.50.2300">
    <property type="match status" value="1"/>
</dbReference>
<dbReference type="Pfam" id="PF08447">
    <property type="entry name" value="PAS_3"/>
    <property type="match status" value="1"/>
</dbReference>
<dbReference type="Gene3D" id="3.30.450.20">
    <property type="entry name" value="PAS domain"/>
    <property type="match status" value="1"/>
</dbReference>
<sequence>MLFKGKGWTRKEWTGTDLEDALRRVDHLTWERDHALTLLTAHQRTAFEGSAPQTHLLNLVQQRDVQIADQQERLLTLQQRIQDLEEEVQSSHAATLYCRAEASTAIRELQIAAVELEATNKALQVANERLVTTLRCAQAGTCDWDMVENRARWSEEFYNLHGLDPGSEPATDQIWYGAMHPEDQERGKQTIQDWLERRKGDIDLEYRIHHPAKGLRWLALTGRILYDPCGGPCRMMGLVIDITDRKQAETRAQEAQAEAERANAAKSRFLAAASHDIRQPIQAAALFLGLLEKRDLDQSTRDLVSRLTDAVSGVQGMLEGLLDLARLEACMIVPDIRDIALDDLLRHLAVEFGGIAEAAGLWLRVPMTGRIISTDALLLERILRNLVANGLKYTERGGVTIECQEVEEGIRITVNDTGCGIPVEQLDAIFEEFIQLDNPARNRAQGFGLGLAIVEQTARRLGHRLAVSSKPNEGSSFSLTVPLSRSVPDLAPELLGVERRQAGSLLKGRTIIVIEDDPAIQLALDMLLQDWGLKVLIASSLEELDALLNELQSPPDLMLADYRLPGGTCGTDAIELAHLRWPVPAVLMTGDTAPERLEEARRSGCRLLHKPVNPADLRRTLNACL</sequence>
<dbReference type="InterPro" id="IPR001789">
    <property type="entry name" value="Sig_transdc_resp-reg_receiver"/>
</dbReference>
<protein>
    <recommendedName>
        <fullName evidence="2">histidine kinase</fullName>
        <ecNumber evidence="2">2.7.13.3</ecNumber>
    </recommendedName>
</protein>
<feature type="domain" description="PAC" evidence="10">
    <location>
        <begin position="202"/>
        <end position="254"/>
    </location>
</feature>
<dbReference type="InterPro" id="IPR003661">
    <property type="entry name" value="HisK_dim/P_dom"/>
</dbReference>
<dbReference type="InterPro" id="IPR036097">
    <property type="entry name" value="HisK_dim/P_sf"/>
</dbReference>
<dbReference type="SUPFAM" id="SSF52172">
    <property type="entry name" value="CheY-like"/>
    <property type="match status" value="1"/>
</dbReference>
<dbReference type="EC" id="2.7.13.3" evidence="2"/>
<dbReference type="InterPro" id="IPR013655">
    <property type="entry name" value="PAS_fold_3"/>
</dbReference>
<dbReference type="GO" id="GO:0005886">
    <property type="term" value="C:plasma membrane"/>
    <property type="evidence" value="ECO:0007669"/>
    <property type="project" value="TreeGrafter"/>
</dbReference>
<dbReference type="Pfam" id="PF00072">
    <property type="entry name" value="Response_reg"/>
    <property type="match status" value="1"/>
</dbReference>
<evidence type="ECO:0000256" key="2">
    <source>
        <dbReference type="ARBA" id="ARBA00012438"/>
    </source>
</evidence>
<accession>A0A512E2R8</accession>
<dbReference type="InterPro" id="IPR036890">
    <property type="entry name" value="HATPase_C_sf"/>
</dbReference>
<dbReference type="PROSITE" id="PS50113">
    <property type="entry name" value="PAC"/>
    <property type="match status" value="1"/>
</dbReference>
<comment type="caution">
    <text evidence="11">The sequence shown here is derived from an EMBL/GenBank/DDBJ whole genome shotgun (WGS) entry which is preliminary data.</text>
</comment>
<dbReference type="Pfam" id="PF00512">
    <property type="entry name" value="HisKA"/>
    <property type="match status" value="1"/>
</dbReference>
<evidence type="ECO:0000259" key="9">
    <source>
        <dbReference type="PROSITE" id="PS50110"/>
    </source>
</evidence>
<dbReference type="InterPro" id="IPR000700">
    <property type="entry name" value="PAS-assoc_C"/>
</dbReference>
<evidence type="ECO:0000256" key="4">
    <source>
        <dbReference type="ARBA" id="ARBA00022679"/>
    </source>
</evidence>
<feature type="coiled-coil region" evidence="7">
    <location>
        <begin position="245"/>
        <end position="272"/>
    </location>
</feature>
<dbReference type="NCBIfam" id="TIGR00229">
    <property type="entry name" value="sensory_box"/>
    <property type="match status" value="1"/>
</dbReference>
<dbReference type="SMART" id="SM00448">
    <property type="entry name" value="REC"/>
    <property type="match status" value="1"/>
</dbReference>
<evidence type="ECO:0000313" key="11">
    <source>
        <dbReference type="EMBL" id="GEO42997.1"/>
    </source>
</evidence>
<dbReference type="SUPFAM" id="SSF55785">
    <property type="entry name" value="PYP-like sensor domain (PAS domain)"/>
    <property type="match status" value="1"/>
</dbReference>
<evidence type="ECO:0000259" key="8">
    <source>
        <dbReference type="PROSITE" id="PS50109"/>
    </source>
</evidence>
<dbReference type="Gene3D" id="1.10.287.130">
    <property type="match status" value="1"/>
</dbReference>
<feature type="domain" description="Response regulatory" evidence="9">
    <location>
        <begin position="510"/>
        <end position="625"/>
    </location>
</feature>
<dbReference type="PANTHER" id="PTHR43047:SF9">
    <property type="entry name" value="HISTIDINE KINASE"/>
    <property type="match status" value="1"/>
</dbReference>
<dbReference type="Gene3D" id="2.10.70.100">
    <property type="match status" value="1"/>
</dbReference>
<dbReference type="InterPro" id="IPR003594">
    <property type="entry name" value="HATPase_dom"/>
</dbReference>
<evidence type="ECO:0000256" key="3">
    <source>
        <dbReference type="ARBA" id="ARBA00022553"/>
    </source>
</evidence>
<dbReference type="Gene3D" id="3.30.565.10">
    <property type="entry name" value="Histidine kinase-like ATPase, C-terminal domain"/>
    <property type="match status" value="1"/>
</dbReference>
<dbReference type="SUPFAM" id="SSF55874">
    <property type="entry name" value="ATPase domain of HSP90 chaperone/DNA topoisomerase II/histidine kinase"/>
    <property type="match status" value="1"/>
</dbReference>
<comment type="catalytic activity">
    <reaction evidence="1">
        <text>ATP + protein L-histidine = ADP + protein N-phospho-L-histidine.</text>
        <dbReference type="EC" id="2.7.13.3"/>
    </reaction>
</comment>
<dbReference type="RefSeq" id="WP_052832785.1">
    <property type="nucleotide sequence ID" value="NZ_BJYZ01000058.1"/>
</dbReference>
<dbReference type="PROSITE" id="PS50109">
    <property type="entry name" value="HIS_KIN"/>
    <property type="match status" value="1"/>
</dbReference>
<dbReference type="InterPro" id="IPR035965">
    <property type="entry name" value="PAS-like_dom_sf"/>
</dbReference>
<evidence type="ECO:0000256" key="6">
    <source>
        <dbReference type="PROSITE-ProRule" id="PRU00169"/>
    </source>
</evidence>
<keyword evidence="4" id="KW-0808">Transferase</keyword>